<organism evidence="2 3">
    <name type="scientific">Rhizoclosmatium globosum</name>
    <dbReference type="NCBI Taxonomy" id="329046"/>
    <lineage>
        <taxon>Eukaryota</taxon>
        <taxon>Fungi</taxon>
        <taxon>Fungi incertae sedis</taxon>
        <taxon>Chytridiomycota</taxon>
        <taxon>Chytridiomycota incertae sedis</taxon>
        <taxon>Chytridiomycetes</taxon>
        <taxon>Chytridiales</taxon>
        <taxon>Chytriomycetaceae</taxon>
        <taxon>Rhizoclosmatium</taxon>
    </lineage>
</organism>
<gene>
    <name evidence="2" type="ORF">BCR33DRAFT_718793</name>
</gene>
<protein>
    <recommendedName>
        <fullName evidence="4">Ankyrin</fullName>
    </recommendedName>
</protein>
<dbReference type="EMBL" id="MCGO01000031">
    <property type="protein sequence ID" value="ORY41642.1"/>
    <property type="molecule type" value="Genomic_DNA"/>
</dbReference>
<keyword evidence="1" id="KW-0175">Coiled coil</keyword>
<proteinExistence type="predicted"/>
<feature type="coiled-coil region" evidence="1">
    <location>
        <begin position="145"/>
        <end position="179"/>
    </location>
</feature>
<reference evidence="2 3" key="1">
    <citation type="submission" date="2016-07" db="EMBL/GenBank/DDBJ databases">
        <title>Pervasive Adenine N6-methylation of Active Genes in Fungi.</title>
        <authorList>
            <consortium name="DOE Joint Genome Institute"/>
            <person name="Mondo S.J."/>
            <person name="Dannebaum R.O."/>
            <person name="Kuo R.C."/>
            <person name="Labutti K."/>
            <person name="Haridas S."/>
            <person name="Kuo A."/>
            <person name="Salamov A."/>
            <person name="Ahrendt S.R."/>
            <person name="Lipzen A."/>
            <person name="Sullivan W."/>
            <person name="Andreopoulos W.B."/>
            <person name="Clum A."/>
            <person name="Lindquist E."/>
            <person name="Daum C."/>
            <person name="Ramamoorthy G.K."/>
            <person name="Gryganskyi A."/>
            <person name="Culley D."/>
            <person name="Magnuson J.K."/>
            <person name="James T.Y."/>
            <person name="O'Malley M.A."/>
            <person name="Stajich J.E."/>
            <person name="Spatafora J.W."/>
            <person name="Visel A."/>
            <person name="Grigoriev I.V."/>
        </authorList>
    </citation>
    <scope>NUCLEOTIDE SEQUENCE [LARGE SCALE GENOMIC DNA]</scope>
    <source>
        <strain evidence="2 3">JEL800</strain>
    </source>
</reference>
<evidence type="ECO:0000313" key="2">
    <source>
        <dbReference type="EMBL" id="ORY41642.1"/>
    </source>
</evidence>
<dbReference type="SUPFAM" id="SSF140860">
    <property type="entry name" value="Pseudo ankyrin repeat-like"/>
    <property type="match status" value="1"/>
</dbReference>
<dbReference type="AlphaFoldDB" id="A0A1Y2C3M9"/>
<name>A0A1Y2C3M9_9FUNG</name>
<evidence type="ECO:0008006" key="4">
    <source>
        <dbReference type="Google" id="ProtNLM"/>
    </source>
</evidence>
<dbReference type="Proteomes" id="UP000193642">
    <property type="component" value="Unassembled WGS sequence"/>
</dbReference>
<evidence type="ECO:0000256" key="1">
    <source>
        <dbReference type="SAM" id="Coils"/>
    </source>
</evidence>
<evidence type="ECO:0000313" key="3">
    <source>
        <dbReference type="Proteomes" id="UP000193642"/>
    </source>
</evidence>
<accession>A0A1Y2C3M9</accession>
<comment type="caution">
    <text evidence="2">The sequence shown here is derived from an EMBL/GenBank/DDBJ whole genome shotgun (WGS) entry which is preliminary data.</text>
</comment>
<dbReference type="OrthoDB" id="10366274at2759"/>
<sequence>MFKAQYSLLHRNFKKSKGFLTEDAAREDAARLTLDSLPGQLQPRTNKKNVAQPIVATSMQNHAYMIPKKFRRRLSAAVSKLGVTFSVSTSTNVLGETVTFCIVDGVEFGHAVSTSEDPCLRVATNLFESSDALEQIASIKANAAIAKAEREEKDLIRKKKRDMEEAKEMEEKFKKLDLTKDFTTSVLKPGYNNFLCQFVRGEYTTPLNDVEQSVLLSLCLINDDPSMLEPVLKAVTKTMDWETKFLCSYSMFCQPPHNSDYYVRDIVTNFLWNDYMGVSNLTVSFMENQIGRQFLVTMIDFFLPYILTMDLDFGSHNIANIAAAIGYLECFDSMKDAYFEFDFGRGGELYDALPLVSAFGVALEYGQLEIAEKIIVMHENTRKYLWHDDVSQENWDDRKWLVEPRAGLLLHAVNYGHAAFVRRIYKMKIAAIDEVVVAKCRIETSTCWPADCRFVEDDVVADLLERDFKGKNRSDLGFSGRETVLALMDIVNRPKVCVLFRNVQFYAAAFGYWDILEVARAKNIGHPLSILAVGLAAQYGQTENIKWILKNSSVRLTDSVSDAIANMRNDFDSANLWCPVEDYYKDSDDEEESNDNIFEKLNDWKLKASSWNRSPVSRAIENGHSETAKALLDMGAMGKS</sequence>
<keyword evidence="3" id="KW-1185">Reference proteome</keyword>